<evidence type="ECO:0000256" key="5">
    <source>
        <dbReference type="ARBA" id="ARBA00022962"/>
    </source>
</evidence>
<evidence type="ECO:0000256" key="11">
    <source>
        <dbReference type="PIRSR" id="PIRSR000495-1"/>
    </source>
</evidence>
<dbReference type="InterPro" id="IPR017926">
    <property type="entry name" value="GATASE"/>
</dbReference>
<evidence type="ECO:0000259" key="12">
    <source>
        <dbReference type="Pfam" id="PF00117"/>
    </source>
</evidence>
<feature type="active site" evidence="10 11">
    <location>
        <position position="197"/>
    </location>
</feature>
<dbReference type="InterPro" id="IPR029062">
    <property type="entry name" value="Class_I_gatase-like"/>
</dbReference>
<dbReference type="EMBL" id="CP016094">
    <property type="protein sequence ID" value="AOS44987.1"/>
    <property type="molecule type" value="Genomic_DNA"/>
</dbReference>
<dbReference type="OrthoDB" id="9807137at2"/>
<dbReference type="STRING" id="1838286.Verru16b_02056"/>
<evidence type="ECO:0000256" key="3">
    <source>
        <dbReference type="ARBA" id="ARBA00022605"/>
    </source>
</evidence>
<dbReference type="EC" id="4.3.2.10" evidence="10"/>
<feature type="domain" description="Glutamine amidotransferase" evidence="12">
    <location>
        <begin position="8"/>
        <end position="213"/>
    </location>
</feature>
<dbReference type="NCBIfam" id="TIGR01855">
    <property type="entry name" value="IMP_synth_hisH"/>
    <property type="match status" value="1"/>
</dbReference>
<dbReference type="InterPro" id="IPR010139">
    <property type="entry name" value="Imidazole-glycPsynth_HisH"/>
</dbReference>
<evidence type="ECO:0000256" key="10">
    <source>
        <dbReference type="HAMAP-Rule" id="MF_00278"/>
    </source>
</evidence>
<name>A0A1D8AVR5_9BACT</name>
<dbReference type="KEGG" id="obg:Verru16b_02056"/>
<dbReference type="GO" id="GO:0004359">
    <property type="term" value="F:glutaminase activity"/>
    <property type="evidence" value="ECO:0007669"/>
    <property type="project" value="UniProtKB-EC"/>
</dbReference>
<evidence type="ECO:0000313" key="14">
    <source>
        <dbReference type="Proteomes" id="UP000095228"/>
    </source>
</evidence>
<comment type="function">
    <text evidence="10">IGPS catalyzes the conversion of PRFAR and glutamine to IGP, AICAR and glutamate. The HisH subunit catalyzes the hydrolysis of glutamine to glutamate and ammonia as part of the synthesis of IGP and AICAR. The resulting ammonia molecule is channeled to the active site of HisF.</text>
</comment>
<feature type="active site" description="Nucleophile" evidence="10 11">
    <location>
        <position position="83"/>
    </location>
</feature>
<comment type="catalytic activity">
    <reaction evidence="9 10">
        <text>L-glutamine + H2O = L-glutamate + NH4(+)</text>
        <dbReference type="Rhea" id="RHEA:15889"/>
        <dbReference type="ChEBI" id="CHEBI:15377"/>
        <dbReference type="ChEBI" id="CHEBI:28938"/>
        <dbReference type="ChEBI" id="CHEBI:29985"/>
        <dbReference type="ChEBI" id="CHEBI:58359"/>
        <dbReference type="EC" id="3.5.1.2"/>
    </reaction>
</comment>
<dbReference type="GO" id="GO:0005737">
    <property type="term" value="C:cytoplasm"/>
    <property type="evidence" value="ECO:0007669"/>
    <property type="project" value="UniProtKB-SubCell"/>
</dbReference>
<sequence>MKSPEVTIIDYGVGNLLSVQRGFEHCGATTRITAEASLILAADRVVLPGVGAFGDAMMALEQRGLVAVVKEVVARGIPLLGICLGMQMLLDESEEFGLSTGLGVIPGRVVPVPDRTVAGAAQKIPHIGWNSLVTAPGGGGWGGTVLQDIRAGEATYFVHSFMAVPRDPAHRLADCLYGGHALPAVIRRDRITGCQFHPEKSGPVGLRILRNFIAQ</sequence>
<comment type="pathway">
    <text evidence="1 10">Amino-acid biosynthesis; L-histidine biosynthesis; L-histidine from 5-phospho-alpha-D-ribose 1-diphosphate: step 5/9.</text>
</comment>
<dbReference type="GO" id="GO:0000105">
    <property type="term" value="P:L-histidine biosynthetic process"/>
    <property type="evidence" value="ECO:0007669"/>
    <property type="project" value="UniProtKB-UniRule"/>
</dbReference>
<dbReference type="CDD" id="cd01748">
    <property type="entry name" value="GATase1_IGP_Synthase"/>
    <property type="match status" value="1"/>
</dbReference>
<comment type="catalytic activity">
    <reaction evidence="8 10">
        <text>5-[(5-phospho-1-deoxy-D-ribulos-1-ylimino)methylamino]-1-(5-phospho-beta-D-ribosyl)imidazole-4-carboxamide + L-glutamine = D-erythro-1-(imidazol-4-yl)glycerol 3-phosphate + 5-amino-1-(5-phospho-beta-D-ribosyl)imidazole-4-carboxamide + L-glutamate + H(+)</text>
        <dbReference type="Rhea" id="RHEA:24793"/>
        <dbReference type="ChEBI" id="CHEBI:15378"/>
        <dbReference type="ChEBI" id="CHEBI:29985"/>
        <dbReference type="ChEBI" id="CHEBI:58278"/>
        <dbReference type="ChEBI" id="CHEBI:58359"/>
        <dbReference type="ChEBI" id="CHEBI:58475"/>
        <dbReference type="ChEBI" id="CHEBI:58525"/>
        <dbReference type="EC" id="4.3.2.10"/>
    </reaction>
</comment>
<keyword evidence="10" id="KW-0963">Cytoplasm</keyword>
<evidence type="ECO:0000256" key="1">
    <source>
        <dbReference type="ARBA" id="ARBA00005091"/>
    </source>
</evidence>
<keyword evidence="3 10" id="KW-0028">Amino-acid biosynthesis</keyword>
<dbReference type="UniPathway" id="UPA00031">
    <property type="reaction ID" value="UER00010"/>
</dbReference>
<dbReference type="PATRIC" id="fig|1838286.3.peg.2072"/>
<dbReference type="Proteomes" id="UP000095228">
    <property type="component" value="Chromosome"/>
</dbReference>
<dbReference type="EC" id="3.5.1.2" evidence="10"/>
<dbReference type="GO" id="GO:0016829">
    <property type="term" value="F:lyase activity"/>
    <property type="evidence" value="ECO:0007669"/>
    <property type="project" value="UniProtKB-KW"/>
</dbReference>
<organism evidence="13 14">
    <name type="scientific">Lacunisphaera limnophila</name>
    <dbReference type="NCBI Taxonomy" id="1838286"/>
    <lineage>
        <taxon>Bacteria</taxon>
        <taxon>Pseudomonadati</taxon>
        <taxon>Verrucomicrobiota</taxon>
        <taxon>Opitutia</taxon>
        <taxon>Opitutales</taxon>
        <taxon>Opitutaceae</taxon>
        <taxon>Lacunisphaera</taxon>
    </lineage>
</organism>
<comment type="subunit">
    <text evidence="2 10">Heterodimer of HisH and HisF.</text>
</comment>
<dbReference type="PROSITE" id="PS51273">
    <property type="entry name" value="GATASE_TYPE_1"/>
    <property type="match status" value="1"/>
</dbReference>
<feature type="active site" evidence="10 11">
    <location>
        <position position="199"/>
    </location>
</feature>
<dbReference type="AlphaFoldDB" id="A0A1D8AVR5"/>
<keyword evidence="13" id="KW-0808">Transferase</keyword>
<dbReference type="Pfam" id="PF00117">
    <property type="entry name" value="GATase"/>
    <property type="match status" value="1"/>
</dbReference>
<dbReference type="Gene3D" id="3.40.50.880">
    <property type="match status" value="1"/>
</dbReference>
<accession>A0A1D8AVR5</accession>
<dbReference type="SUPFAM" id="SSF52317">
    <property type="entry name" value="Class I glutamine amidotransferase-like"/>
    <property type="match status" value="1"/>
</dbReference>
<keyword evidence="6 10" id="KW-0368">Histidine biosynthesis</keyword>
<evidence type="ECO:0000256" key="2">
    <source>
        <dbReference type="ARBA" id="ARBA00011152"/>
    </source>
</evidence>
<dbReference type="HAMAP" id="MF_00278">
    <property type="entry name" value="HisH"/>
    <property type="match status" value="1"/>
</dbReference>
<evidence type="ECO:0000256" key="7">
    <source>
        <dbReference type="ARBA" id="ARBA00023239"/>
    </source>
</evidence>
<evidence type="ECO:0000256" key="6">
    <source>
        <dbReference type="ARBA" id="ARBA00023102"/>
    </source>
</evidence>
<dbReference type="GO" id="GO:0000107">
    <property type="term" value="F:imidazoleglycerol-phosphate synthase activity"/>
    <property type="evidence" value="ECO:0007669"/>
    <property type="project" value="UniProtKB-UniRule"/>
</dbReference>
<gene>
    <name evidence="13" type="primary">hisH1</name>
    <name evidence="10" type="synonym">hisH</name>
    <name evidence="13" type="ORF">Verru16b_02056</name>
</gene>
<reference evidence="13 14" key="1">
    <citation type="submission" date="2016-06" db="EMBL/GenBank/DDBJ databases">
        <title>Three novel species with peptidoglycan cell walls form the new genus Lacunisphaera gen. nov. in the family Opitutaceae of the verrucomicrobial subdivision 4.</title>
        <authorList>
            <person name="Rast P."/>
            <person name="Gloeckner I."/>
            <person name="Jogler M."/>
            <person name="Boedeker C."/>
            <person name="Jeske O."/>
            <person name="Wiegand S."/>
            <person name="Reinhardt R."/>
            <person name="Schumann P."/>
            <person name="Rohde M."/>
            <person name="Spring S."/>
            <person name="Gloeckner F.O."/>
            <person name="Jogler C."/>
        </authorList>
    </citation>
    <scope>NUCLEOTIDE SEQUENCE [LARGE SCALE GENOMIC DNA]</scope>
    <source>
        <strain evidence="13 14">IG16b</strain>
    </source>
</reference>
<dbReference type="PANTHER" id="PTHR42701:SF1">
    <property type="entry name" value="IMIDAZOLE GLYCEROL PHOSPHATE SYNTHASE SUBUNIT HISH"/>
    <property type="match status" value="1"/>
</dbReference>
<protein>
    <recommendedName>
        <fullName evidence="10">Imidazole glycerol phosphate synthase subunit HisH</fullName>
        <ecNumber evidence="10">4.3.2.10</ecNumber>
    </recommendedName>
    <alternativeName>
        <fullName evidence="10">IGP synthase glutaminase subunit</fullName>
        <ecNumber evidence="10">3.5.1.2</ecNumber>
    </alternativeName>
    <alternativeName>
        <fullName evidence="10">IGP synthase subunit HisH</fullName>
    </alternativeName>
    <alternativeName>
        <fullName evidence="10">ImGP synthase subunit HisH</fullName>
        <shortName evidence="10">IGPS subunit HisH</shortName>
    </alternativeName>
</protein>
<evidence type="ECO:0000256" key="4">
    <source>
        <dbReference type="ARBA" id="ARBA00022801"/>
    </source>
</evidence>
<keyword evidence="13" id="KW-0328">Glycosyltransferase</keyword>
<keyword evidence="5 10" id="KW-0315">Glutamine amidotransferase</keyword>
<dbReference type="PIRSF" id="PIRSF000495">
    <property type="entry name" value="Amidotransf_hisH"/>
    <property type="match status" value="1"/>
</dbReference>
<keyword evidence="7 10" id="KW-0456">Lyase</keyword>
<proteinExistence type="inferred from homology"/>
<keyword evidence="14" id="KW-1185">Reference proteome</keyword>
<evidence type="ECO:0000313" key="13">
    <source>
        <dbReference type="EMBL" id="AOS44987.1"/>
    </source>
</evidence>
<keyword evidence="4 10" id="KW-0378">Hydrolase</keyword>
<evidence type="ECO:0000256" key="9">
    <source>
        <dbReference type="ARBA" id="ARBA00049534"/>
    </source>
</evidence>
<evidence type="ECO:0000256" key="8">
    <source>
        <dbReference type="ARBA" id="ARBA00047838"/>
    </source>
</evidence>
<dbReference type="RefSeq" id="WP_069962185.1">
    <property type="nucleotide sequence ID" value="NZ_CP016094.1"/>
</dbReference>
<comment type="subcellular location">
    <subcellularLocation>
        <location evidence="10">Cytoplasm</location>
    </subcellularLocation>
</comment>
<dbReference type="PANTHER" id="PTHR42701">
    <property type="entry name" value="IMIDAZOLE GLYCEROL PHOSPHATE SYNTHASE SUBUNIT HISH"/>
    <property type="match status" value="1"/>
</dbReference>